<protein>
    <submittedName>
        <fullName evidence="2">Uncharacterized protein</fullName>
    </submittedName>
</protein>
<dbReference type="EMBL" id="PGGS01002688">
    <property type="protein sequence ID" value="PNG99524.1"/>
    <property type="molecule type" value="Genomic_DNA"/>
</dbReference>
<dbReference type="AlphaFoldDB" id="A0A2J7ZGX3"/>
<reference evidence="2 3" key="1">
    <citation type="journal article" date="2017" name="Mol. Biol. Evol.">
        <title>The 4-celled Tetrabaena socialis nuclear genome reveals the essential components for genetic control of cell number at the origin of multicellularity in the volvocine lineage.</title>
        <authorList>
            <person name="Featherston J."/>
            <person name="Arakaki Y."/>
            <person name="Hanschen E.R."/>
            <person name="Ferris P.J."/>
            <person name="Michod R.E."/>
            <person name="Olson B.J.S.C."/>
            <person name="Nozaki H."/>
            <person name="Durand P.M."/>
        </authorList>
    </citation>
    <scope>NUCLEOTIDE SEQUENCE [LARGE SCALE GENOMIC DNA]</scope>
    <source>
        <strain evidence="2 3">NIES-571</strain>
    </source>
</reference>
<accession>A0A2J7ZGX3</accession>
<keyword evidence="3" id="KW-1185">Reference proteome</keyword>
<dbReference type="Proteomes" id="UP000236333">
    <property type="component" value="Unassembled WGS sequence"/>
</dbReference>
<dbReference type="OrthoDB" id="2408259at2759"/>
<feature type="non-terminal residue" evidence="2">
    <location>
        <position position="1"/>
    </location>
</feature>
<organism evidence="2 3">
    <name type="scientific">Tetrabaena socialis</name>
    <dbReference type="NCBI Taxonomy" id="47790"/>
    <lineage>
        <taxon>Eukaryota</taxon>
        <taxon>Viridiplantae</taxon>
        <taxon>Chlorophyta</taxon>
        <taxon>core chlorophytes</taxon>
        <taxon>Chlorophyceae</taxon>
        <taxon>CS clade</taxon>
        <taxon>Chlamydomonadales</taxon>
        <taxon>Tetrabaenaceae</taxon>
        <taxon>Tetrabaena</taxon>
    </lineage>
</organism>
<gene>
    <name evidence="2" type="ORF">TSOC_014697</name>
</gene>
<proteinExistence type="predicted"/>
<comment type="caution">
    <text evidence="2">The sequence shown here is derived from an EMBL/GenBank/DDBJ whole genome shotgun (WGS) entry which is preliminary data.</text>
</comment>
<evidence type="ECO:0000313" key="2">
    <source>
        <dbReference type="EMBL" id="PNG99524.1"/>
    </source>
</evidence>
<evidence type="ECO:0000256" key="1">
    <source>
        <dbReference type="SAM" id="MobiDB-lite"/>
    </source>
</evidence>
<evidence type="ECO:0000313" key="3">
    <source>
        <dbReference type="Proteomes" id="UP000236333"/>
    </source>
</evidence>
<feature type="region of interest" description="Disordered" evidence="1">
    <location>
        <begin position="245"/>
        <end position="271"/>
    </location>
</feature>
<name>A0A2J7ZGX3_9CHLO</name>
<feature type="non-terminal residue" evidence="2">
    <location>
        <position position="337"/>
    </location>
</feature>
<sequence>QPSLSLSPAEFQELLSSFNEQCAGGGFQDPVLQNGLFTMTAGQVGMVTCVLDHILSKIRNQPLEQGLVDKTARESLYNALGNQRSFINLDEFTQYRDVLEAVLSGGDIWSEKTLVMANRLVRVGLMVDQGSSRFSFASPLHENFYLVQVYRGSVNYIKDNWYDFDTFIKLSIQRMSSCCCTSWMPQWMSTVAPAVSNSSNAFTQVFGSKGYMDFWISLGPEAGWGIELLCDGDRANEHANVLARARGPGARGGPPAAPTGASGEPVEGGGEDLTPRLAHRIIASLSQQHSWKAGTWRFDGRKNLFFPDELIPREARTWQVKLAARAGDRSEREKIFE</sequence>